<reference evidence="3" key="1">
    <citation type="submission" date="2017-09" db="EMBL/GenBank/DDBJ databases">
        <title>Depth-based differentiation of microbial function through sediment-hosted aquifers and enrichment of novel symbionts in the deep terrestrial subsurface.</title>
        <authorList>
            <person name="Probst A.J."/>
            <person name="Ladd B."/>
            <person name="Jarett J.K."/>
            <person name="Geller-Mcgrath D.E."/>
            <person name="Sieber C.M.K."/>
            <person name="Emerson J.B."/>
            <person name="Anantharaman K."/>
            <person name="Thomas B.C."/>
            <person name="Malmstrom R."/>
            <person name="Stieglmeier M."/>
            <person name="Klingl A."/>
            <person name="Woyke T."/>
            <person name="Ryan C.M."/>
            <person name="Banfield J.F."/>
        </authorList>
    </citation>
    <scope>NUCLEOTIDE SEQUENCE [LARGE SCALE GENOMIC DNA]</scope>
</reference>
<organism evidence="2 3">
    <name type="scientific">Candidatus Falkowbacteria bacterium CG10_big_fil_rev_8_21_14_0_10_43_11</name>
    <dbReference type="NCBI Taxonomy" id="1974568"/>
    <lineage>
        <taxon>Bacteria</taxon>
        <taxon>Candidatus Falkowiibacteriota</taxon>
    </lineage>
</organism>
<proteinExistence type="predicted"/>
<keyword evidence="1" id="KW-0812">Transmembrane</keyword>
<sequence>LGVQRNATGQKLTLNSLRDFFGVNPEIKEPCFYNQDWYFKEKFAEQTVLKNKWYLIGKEVDKNTRGKSPETMKGAAFPPAILTAFIFFAYYFHTDGKILWQQDFIWCSDKDNNGDRIYTGRYIDPDRINKNGFNIHRHLSIRQCYGLAPMI</sequence>
<feature type="non-terminal residue" evidence="2">
    <location>
        <position position="1"/>
    </location>
</feature>
<dbReference type="Proteomes" id="UP000229335">
    <property type="component" value="Unassembled WGS sequence"/>
</dbReference>
<protein>
    <submittedName>
        <fullName evidence="2">Uncharacterized protein</fullName>
    </submittedName>
</protein>
<accession>A0A2M6WL83</accession>
<keyword evidence="1" id="KW-0472">Membrane</keyword>
<feature type="transmembrane region" description="Helical" evidence="1">
    <location>
        <begin position="75"/>
        <end position="92"/>
    </location>
</feature>
<comment type="caution">
    <text evidence="2">The sequence shown here is derived from an EMBL/GenBank/DDBJ whole genome shotgun (WGS) entry which is preliminary data.</text>
</comment>
<dbReference type="AlphaFoldDB" id="A0A2M6WL83"/>
<evidence type="ECO:0000313" key="2">
    <source>
        <dbReference type="EMBL" id="PIT93557.1"/>
    </source>
</evidence>
<name>A0A2M6WL83_9BACT</name>
<keyword evidence="1" id="KW-1133">Transmembrane helix</keyword>
<dbReference type="EMBL" id="PFAS01000065">
    <property type="protein sequence ID" value="PIT93557.1"/>
    <property type="molecule type" value="Genomic_DNA"/>
</dbReference>
<evidence type="ECO:0000256" key="1">
    <source>
        <dbReference type="SAM" id="Phobius"/>
    </source>
</evidence>
<gene>
    <name evidence="2" type="ORF">COU00_03750</name>
</gene>
<evidence type="ECO:0000313" key="3">
    <source>
        <dbReference type="Proteomes" id="UP000229335"/>
    </source>
</evidence>